<gene>
    <name evidence="1" type="ORF">H8S64_09830</name>
</gene>
<accession>A0ABR7D0D0</accession>
<proteinExistence type="predicted"/>
<dbReference type="Proteomes" id="UP000646484">
    <property type="component" value="Unassembled WGS sequence"/>
</dbReference>
<reference evidence="1 2" key="1">
    <citation type="submission" date="2020-08" db="EMBL/GenBank/DDBJ databases">
        <title>Genome public.</title>
        <authorList>
            <person name="Liu C."/>
            <person name="Sun Q."/>
        </authorList>
    </citation>
    <scope>NUCLEOTIDE SEQUENCE [LARGE SCALE GENOMIC DNA]</scope>
    <source>
        <strain evidence="1 2">NSJ-56</strain>
    </source>
</reference>
<name>A0ABR7D0D0_9BACT</name>
<comment type="caution">
    <text evidence="1">The sequence shown here is derived from an EMBL/GenBank/DDBJ whole genome shotgun (WGS) entry which is preliminary data.</text>
</comment>
<dbReference type="EMBL" id="JACOOH010000004">
    <property type="protein sequence ID" value="MBC5621398.1"/>
    <property type="molecule type" value="Genomic_DNA"/>
</dbReference>
<evidence type="ECO:0000313" key="1">
    <source>
        <dbReference type="EMBL" id="MBC5621398.1"/>
    </source>
</evidence>
<evidence type="ECO:0008006" key="3">
    <source>
        <dbReference type="Google" id="ProtNLM"/>
    </source>
</evidence>
<dbReference type="Pfam" id="PF19781">
    <property type="entry name" value="DUF6266"/>
    <property type="match status" value="1"/>
</dbReference>
<sequence length="225" mass="25739">MIGKRNERECLLVIIFNLISMAKTDKLISGKVGNTVFYRVGADTRVRSTPAEYSDAKTPEQMDCRSQFMVAICFYRHMVVTPLREVWRVATGGMSASGYNFFMRLNMKVFKPDGKIADFSRLQLAVGMLQKVNNLRGEVDDRDVVTLTWEENAGLAPARMGDELMVVVLYGDRSFTPVFEEVRATRGEGRATFRLYRRRGTVAHLYCFFKEKDGKAYSSSQYLRF</sequence>
<evidence type="ECO:0000313" key="2">
    <source>
        <dbReference type="Proteomes" id="UP000646484"/>
    </source>
</evidence>
<keyword evidence="2" id="KW-1185">Reference proteome</keyword>
<organism evidence="1 2">
    <name type="scientific">Butyricimonas hominis</name>
    <dbReference type="NCBI Taxonomy" id="2763032"/>
    <lineage>
        <taxon>Bacteria</taxon>
        <taxon>Pseudomonadati</taxon>
        <taxon>Bacteroidota</taxon>
        <taxon>Bacteroidia</taxon>
        <taxon>Bacteroidales</taxon>
        <taxon>Odoribacteraceae</taxon>
        <taxon>Butyricimonas</taxon>
    </lineage>
</organism>
<dbReference type="InterPro" id="IPR046233">
    <property type="entry name" value="DUF6266"/>
</dbReference>
<protein>
    <recommendedName>
        <fullName evidence="3">DUF4469 domain-containing protein</fullName>
    </recommendedName>
</protein>